<feature type="transmembrane region" description="Helical" evidence="6">
    <location>
        <begin position="105"/>
        <end position="126"/>
    </location>
</feature>
<evidence type="ECO:0000256" key="1">
    <source>
        <dbReference type="ARBA" id="ARBA00004651"/>
    </source>
</evidence>
<organism evidence="9">
    <name type="scientific">uncultured Cytophagales bacterium</name>
    <dbReference type="NCBI Taxonomy" id="158755"/>
    <lineage>
        <taxon>Bacteria</taxon>
        <taxon>Pseudomonadati</taxon>
        <taxon>Bacteroidota</taxon>
        <taxon>Sphingobacteriia</taxon>
        <taxon>Sphingobacteriales</taxon>
        <taxon>environmental samples</taxon>
    </lineage>
</organism>
<evidence type="ECO:0000256" key="5">
    <source>
        <dbReference type="ARBA" id="ARBA00023136"/>
    </source>
</evidence>
<gene>
    <name evidence="9" type="ORF">AVDCRST_MAG56-810</name>
</gene>
<keyword evidence="5 6" id="KW-0472">Membrane</keyword>
<evidence type="ECO:0000259" key="7">
    <source>
        <dbReference type="Pfam" id="PF02687"/>
    </source>
</evidence>
<evidence type="ECO:0008006" key="10">
    <source>
        <dbReference type="Google" id="ProtNLM"/>
    </source>
</evidence>
<comment type="subcellular location">
    <subcellularLocation>
        <location evidence="1">Cell membrane</location>
        <topology evidence="1">Multi-pass membrane protein</topology>
    </subcellularLocation>
</comment>
<dbReference type="InterPro" id="IPR003838">
    <property type="entry name" value="ABC3_permease_C"/>
</dbReference>
<reference evidence="9" key="1">
    <citation type="submission" date="2020-02" db="EMBL/GenBank/DDBJ databases">
        <authorList>
            <person name="Meier V. D."/>
        </authorList>
    </citation>
    <scope>NUCLEOTIDE SEQUENCE</scope>
    <source>
        <strain evidence="9">AVDCRST_MAG56</strain>
    </source>
</reference>
<feature type="transmembrane region" description="Helical" evidence="6">
    <location>
        <begin position="419"/>
        <end position="448"/>
    </location>
</feature>
<feature type="transmembrane region" description="Helical" evidence="6">
    <location>
        <begin position="844"/>
        <end position="864"/>
    </location>
</feature>
<keyword evidence="3 6" id="KW-0812">Transmembrane</keyword>
<evidence type="ECO:0000256" key="4">
    <source>
        <dbReference type="ARBA" id="ARBA00022989"/>
    </source>
</evidence>
<dbReference type="NCBIfam" id="NF038404">
    <property type="entry name" value="perm_prefix_2"/>
    <property type="match status" value="1"/>
</dbReference>
<protein>
    <recommendedName>
        <fullName evidence="10">ABC transporter, fused permease protein</fullName>
    </recommendedName>
</protein>
<evidence type="ECO:0000256" key="3">
    <source>
        <dbReference type="ARBA" id="ARBA00022692"/>
    </source>
</evidence>
<feature type="transmembrane region" description="Helical" evidence="6">
    <location>
        <begin position="763"/>
        <end position="784"/>
    </location>
</feature>
<dbReference type="GO" id="GO:0022857">
    <property type="term" value="F:transmembrane transporter activity"/>
    <property type="evidence" value="ECO:0007669"/>
    <property type="project" value="TreeGrafter"/>
</dbReference>
<name>A0A6J4HPD9_9SPHI</name>
<feature type="domain" description="MacB-like periplasmic core" evidence="8">
    <location>
        <begin position="106"/>
        <end position="334"/>
    </location>
</feature>
<keyword evidence="2" id="KW-1003">Cell membrane</keyword>
<feature type="transmembrane region" description="Helical" evidence="6">
    <location>
        <begin position="468"/>
        <end position="496"/>
    </location>
</feature>
<feature type="transmembrane region" description="Helical" evidence="6">
    <location>
        <begin position="796"/>
        <end position="824"/>
    </location>
</feature>
<feature type="domain" description="ABC3 transporter permease C-terminal" evidence="7">
    <location>
        <begin position="764"/>
        <end position="871"/>
    </location>
</feature>
<sequence>MTRPSRKPGAPRPPRLADALLEIFFNTYEVEDIQGDLYEVFERRLAAYGPRKARQLYWRDVLRFLNPLAAQRKISPPFPSPNAFAMIRNYLKTALRTLRRDKTYAGLNVTGLALGLAGGLLIFLFVRFHLGTDAFHPHADRIYRVVLDIHSQDGSVEREPGSAAPMGEALRKEFPQVEGTGLLMYFNGVPTLSPRRPGRPPEKFVETGGVAYGTRGLFDLFAFRFTAGNPATALDGPGKVVLTERQARKYFGTTQVLGRTIGLNNTTDLTVTGVVKDQRPDTDLKVDVLLSLPTLKIIQPAFELDNPGWVASNYWTFVRLPEGYDFRRLEAQLPAFREKYQGAGNRHWHYHLQPLRAMHFDERYGGYLRKPVLAALGLVGVFLVAIACFNFVNLATAQSLRRSKEVGVRKVMGGTQRQLFWQFITETALLVGLATLLAAGLAAGLLPWLNDWLDVPLSLDVRTHPDVLLFLAGLAAGVTFLAGSYPALVLAGYNPVLALKSKITMPRAGGVSLRRVLVAGQLALSQAFIIGALVVMHQMQYFRSADPGFRRQAIVLLRTGKTDRTKPQVREQLLGLAEVEEASFQVYPPMINNTDGGYVRFDRRQKFEPFLARDRWGDDRYLSLYGLQLVAGRNFVERDSVTEFIVNEEMVRRLGIADPADILGRHLFNDNAQVEGTIVGVVKNFHHKSLHNALEPVVIYSFPRIHGRVGIRLRTTDLSAALRKIEAVWRQAYPDQVFRYEFLDDSLAKLYAKEETIFRLTQLFTGVAVFICCLGFYGLVLFMAHRRTKEIGIRKVLGATLADILLLFGREFFGLVLVSFVVAAPLAGWVMRGWLAGFAYRVPVGWGIFALTGLLTVGIVLLTAGYRSLRAALADPVKSLRSE</sequence>
<dbReference type="InterPro" id="IPR025857">
    <property type="entry name" value="MacB_PCD"/>
</dbReference>
<proteinExistence type="predicted"/>
<dbReference type="AlphaFoldDB" id="A0A6J4HPD9"/>
<dbReference type="PANTHER" id="PTHR30572">
    <property type="entry name" value="MEMBRANE COMPONENT OF TRANSPORTER-RELATED"/>
    <property type="match status" value="1"/>
</dbReference>
<dbReference type="PANTHER" id="PTHR30572:SF18">
    <property type="entry name" value="ABC-TYPE MACROLIDE FAMILY EXPORT SYSTEM PERMEASE COMPONENT 2"/>
    <property type="match status" value="1"/>
</dbReference>
<accession>A0A6J4HPD9</accession>
<keyword evidence="4 6" id="KW-1133">Transmembrane helix</keyword>
<dbReference type="Pfam" id="PF12704">
    <property type="entry name" value="MacB_PCD"/>
    <property type="match status" value="1"/>
</dbReference>
<evidence type="ECO:0000256" key="6">
    <source>
        <dbReference type="SAM" id="Phobius"/>
    </source>
</evidence>
<dbReference type="GO" id="GO:0005886">
    <property type="term" value="C:plasma membrane"/>
    <property type="evidence" value="ECO:0007669"/>
    <property type="project" value="UniProtKB-SubCell"/>
</dbReference>
<feature type="domain" description="ABC3 transporter permease C-terminal" evidence="7">
    <location>
        <begin position="378"/>
        <end position="495"/>
    </location>
</feature>
<evidence type="ECO:0000256" key="2">
    <source>
        <dbReference type="ARBA" id="ARBA00022475"/>
    </source>
</evidence>
<evidence type="ECO:0000313" key="9">
    <source>
        <dbReference type="EMBL" id="CAA9228139.1"/>
    </source>
</evidence>
<dbReference type="EMBL" id="CADCTQ010000073">
    <property type="protein sequence ID" value="CAA9228139.1"/>
    <property type="molecule type" value="Genomic_DNA"/>
</dbReference>
<dbReference type="Pfam" id="PF02687">
    <property type="entry name" value="FtsX"/>
    <property type="match status" value="2"/>
</dbReference>
<evidence type="ECO:0000259" key="8">
    <source>
        <dbReference type="Pfam" id="PF12704"/>
    </source>
</evidence>
<dbReference type="InterPro" id="IPR047699">
    <property type="entry name" value="Permease_put_prefix"/>
</dbReference>
<feature type="transmembrane region" description="Helical" evidence="6">
    <location>
        <begin position="372"/>
        <end position="394"/>
    </location>
</feature>
<dbReference type="InterPro" id="IPR050250">
    <property type="entry name" value="Macrolide_Exporter_MacB"/>
</dbReference>
<feature type="transmembrane region" description="Helical" evidence="6">
    <location>
        <begin position="516"/>
        <end position="536"/>
    </location>
</feature>